<proteinExistence type="predicted"/>
<reference evidence="1 2" key="1">
    <citation type="submission" date="2019-12" db="EMBL/GenBank/DDBJ databases">
        <title>Isolation and characterization of three novel carbon monoxide-oxidizing members of Halobacteria from salione crusts and soils.</title>
        <authorList>
            <person name="Myers M.R."/>
            <person name="King G.M."/>
        </authorList>
    </citation>
    <scope>NUCLEOTIDE SEQUENCE [LARGE SCALE GENOMIC DNA]</scope>
    <source>
        <strain evidence="1 2">PCN9</strain>
    </source>
</reference>
<evidence type="ECO:0000313" key="2">
    <source>
        <dbReference type="Proteomes" id="UP000471521"/>
    </source>
</evidence>
<name>A0A6B0SKQ0_9EURY</name>
<protein>
    <submittedName>
        <fullName evidence="1">Uncharacterized protein</fullName>
    </submittedName>
</protein>
<dbReference type="RefSeq" id="WP_159525855.1">
    <property type="nucleotide sequence ID" value="NZ_WUUU01000036.1"/>
</dbReference>
<evidence type="ECO:0000313" key="1">
    <source>
        <dbReference type="EMBL" id="MXR20301.1"/>
    </source>
</evidence>
<accession>A0A6B0SKQ0</accession>
<organism evidence="1 2">
    <name type="scientific">Halobacterium bonnevillei</name>
    <dbReference type="NCBI Taxonomy" id="2692200"/>
    <lineage>
        <taxon>Archaea</taxon>
        <taxon>Methanobacteriati</taxon>
        <taxon>Methanobacteriota</taxon>
        <taxon>Stenosarchaea group</taxon>
        <taxon>Halobacteria</taxon>
        <taxon>Halobacteriales</taxon>
        <taxon>Halobacteriaceae</taxon>
        <taxon>Halobacterium</taxon>
    </lineage>
</organism>
<comment type="caution">
    <text evidence="1">The sequence shown here is derived from an EMBL/GenBank/DDBJ whole genome shotgun (WGS) entry which is preliminary data.</text>
</comment>
<dbReference type="Proteomes" id="UP000471521">
    <property type="component" value="Unassembled WGS sequence"/>
</dbReference>
<gene>
    <name evidence="1" type="ORF">GRX66_06670</name>
</gene>
<dbReference type="EMBL" id="WUUU01000036">
    <property type="protein sequence ID" value="MXR20301.1"/>
    <property type="molecule type" value="Genomic_DNA"/>
</dbReference>
<sequence>MTEITSPTTLTGVKYVRIGHGVLDFGTDDEEYTWWCREDADWRIEGGETVVNDGEDRAIVEPPNGQTFICEITASSRENDTGPVVCRLE</sequence>
<dbReference type="AlphaFoldDB" id="A0A6B0SKQ0"/>
<keyword evidence="2" id="KW-1185">Reference proteome</keyword>